<protein>
    <submittedName>
        <fullName evidence="1">Uncharacterized protein</fullName>
    </submittedName>
</protein>
<evidence type="ECO:0000313" key="2">
    <source>
        <dbReference type="Proteomes" id="UP000006253"/>
    </source>
</evidence>
<dbReference type="Proteomes" id="UP000006253">
    <property type="component" value="Unassembled WGS sequence"/>
</dbReference>
<comment type="caution">
    <text evidence="1">The sequence shown here is derived from an EMBL/GenBank/DDBJ whole genome shotgun (WGS) entry which is preliminary data.</text>
</comment>
<reference evidence="1 2" key="1">
    <citation type="submission" date="2012-10" db="EMBL/GenBank/DDBJ databases">
        <authorList>
            <person name="Harkins D.M."/>
            <person name="Durkin A.S."/>
            <person name="Brinkac L.M."/>
            <person name="Selengut J.D."/>
            <person name="Sanka R."/>
            <person name="DePew J."/>
            <person name="Purushe J."/>
            <person name="Peacock S.J."/>
            <person name="Thaipadungpanit J."/>
            <person name="Wuthiekanun V.W."/>
            <person name="Day N.P."/>
            <person name="Vinetz J.M."/>
            <person name="Sutton G.G."/>
            <person name="Nelson W.C."/>
            <person name="Fouts D.E."/>
        </authorList>
    </citation>
    <scope>NUCLEOTIDE SEQUENCE [LARGE SCALE GENOMIC DNA]</scope>
    <source>
        <strain evidence="1 2">H1</strain>
    </source>
</reference>
<gene>
    <name evidence="1" type="ORF">LEP1GSC081_2372</name>
</gene>
<dbReference type="AlphaFoldDB" id="A0A0E2B7M4"/>
<name>A0A0E2B7M4_9LEPT</name>
<dbReference type="EMBL" id="AHMY02000011">
    <property type="protein sequence ID" value="EKO17331.1"/>
    <property type="molecule type" value="Genomic_DNA"/>
</dbReference>
<proteinExistence type="predicted"/>
<sequence>MLKIYQMILGGFHLRFCYGLLSHSDLSIRLAKLKTRK</sequence>
<organism evidence="1 2">
    <name type="scientific">Leptospira kirschneri str. H1</name>
    <dbReference type="NCBI Taxonomy" id="1049966"/>
    <lineage>
        <taxon>Bacteria</taxon>
        <taxon>Pseudomonadati</taxon>
        <taxon>Spirochaetota</taxon>
        <taxon>Spirochaetia</taxon>
        <taxon>Leptospirales</taxon>
        <taxon>Leptospiraceae</taxon>
        <taxon>Leptospira</taxon>
    </lineage>
</organism>
<evidence type="ECO:0000313" key="1">
    <source>
        <dbReference type="EMBL" id="EKO17331.1"/>
    </source>
</evidence>
<accession>A0A0E2B7M4</accession>